<proteinExistence type="inferred from homology"/>
<protein>
    <recommendedName>
        <fullName evidence="7">MI domain-containing protein</fullName>
    </recommendedName>
</protein>
<organism evidence="9 10">
    <name type="scientific">Rotaria magnacalcarata</name>
    <dbReference type="NCBI Taxonomy" id="392030"/>
    <lineage>
        <taxon>Eukaryota</taxon>
        <taxon>Metazoa</taxon>
        <taxon>Spiralia</taxon>
        <taxon>Gnathifera</taxon>
        <taxon>Rotifera</taxon>
        <taxon>Eurotatoria</taxon>
        <taxon>Bdelloidea</taxon>
        <taxon>Philodinida</taxon>
        <taxon>Philodinidae</taxon>
        <taxon>Rotaria</taxon>
    </lineage>
</organism>
<gene>
    <name evidence="9" type="ORF">UXM345_LOCUS23845</name>
    <name evidence="8" type="ORF">XDN619_LOCUS17800</name>
</gene>
<evidence type="ECO:0000256" key="3">
    <source>
        <dbReference type="ARBA" id="ARBA00022664"/>
    </source>
</evidence>
<feature type="compositionally biased region" description="Acidic residues" evidence="6">
    <location>
        <begin position="328"/>
        <end position="372"/>
    </location>
</feature>
<evidence type="ECO:0000256" key="2">
    <source>
        <dbReference type="ARBA" id="ARBA00006856"/>
    </source>
</evidence>
<evidence type="ECO:0000313" key="8">
    <source>
        <dbReference type="EMBL" id="CAF2096485.1"/>
    </source>
</evidence>
<feature type="region of interest" description="Disordered" evidence="6">
    <location>
        <begin position="1"/>
        <end position="22"/>
    </location>
</feature>
<name>A0A819WVV5_9BILA</name>
<keyword evidence="3" id="KW-0507">mRNA processing</keyword>
<evidence type="ECO:0000259" key="7">
    <source>
        <dbReference type="PROSITE" id="PS51366"/>
    </source>
</evidence>
<evidence type="ECO:0000256" key="1">
    <source>
        <dbReference type="ARBA" id="ARBA00004123"/>
    </source>
</evidence>
<dbReference type="PROSITE" id="PS51366">
    <property type="entry name" value="MI"/>
    <property type="match status" value="1"/>
</dbReference>
<dbReference type="Proteomes" id="UP000663842">
    <property type="component" value="Unassembled WGS sequence"/>
</dbReference>
<feature type="region of interest" description="Disordered" evidence="6">
    <location>
        <begin position="324"/>
        <end position="374"/>
    </location>
</feature>
<dbReference type="GO" id="GO:0003723">
    <property type="term" value="F:RNA binding"/>
    <property type="evidence" value="ECO:0007669"/>
    <property type="project" value="InterPro"/>
</dbReference>
<comment type="similarity">
    <text evidence="2">Belongs to the CWC22 family.</text>
</comment>
<dbReference type="GO" id="GO:0000398">
    <property type="term" value="P:mRNA splicing, via spliceosome"/>
    <property type="evidence" value="ECO:0007669"/>
    <property type="project" value="TreeGrafter"/>
</dbReference>
<dbReference type="EMBL" id="CAJNRG010007624">
    <property type="protein sequence ID" value="CAF2096485.1"/>
    <property type="molecule type" value="Genomic_DNA"/>
</dbReference>
<dbReference type="InterPro" id="IPR016024">
    <property type="entry name" value="ARM-type_fold"/>
</dbReference>
<feature type="compositionally biased region" description="Basic residues" evidence="6">
    <location>
        <begin position="1"/>
        <end position="16"/>
    </location>
</feature>
<keyword evidence="5" id="KW-0539">Nucleus</keyword>
<dbReference type="PANTHER" id="PTHR18034">
    <property type="entry name" value="CELL CYCLE CONTROL PROTEIN CWF22-RELATED"/>
    <property type="match status" value="1"/>
</dbReference>
<evidence type="ECO:0000256" key="5">
    <source>
        <dbReference type="ARBA" id="ARBA00023242"/>
    </source>
</evidence>
<sequence length="614" mass="70804">MAKVQKKQHSIRAHIHNHNEFNSATDFQSTNMLKAQEGPACNKTKSVTLSNTDECDIPPAKRRRLQGALTKTLITEYQRLAWKALKENIKDKVKEADKSNLSAISRELFKCNIIRGRGLVANAIIRAQLRSPSSTPVYAALVCKIHRKLPIIGELIFKRLILSFRRAHQRNDKIRCLAIIKFISHLINKNMLRETVALQVLLFLLKNSKEHNTELAVQLLKECGEKLLHASREELDFVRATLTNSLDESSLNKLTQDIHEIIFGAPTKQSVVERGLNFVDKYSQYAHILQLHDPCDPDDILDVFRHDAKYVINEHEYKQMRKRILDENTTDEDESCSNTSDSDEEESSSDTSDSDEEESSSYVTDNDDEDNGNEQKQQLIIIDRIETDLATLRHKICLTIQASIDAEECAHKLIKMDSYNRLNEELCQMIVDVCAQQPAYECFFGLLGERICLLEDKYVYWFRCSFQYQYGQYAIARHMENVKLRNVAKFFAHLLVTESISWDAFASIYLSNKTAISSHVYLKHLFLELFEFFGFTKLKNHLTDPTLADYFKGLFQHNNAEDARFCVNFFTSIGLGRITDELREFIISNPTPAPPARISIYNEILQNFYDRHGR</sequence>
<comment type="subcellular location">
    <subcellularLocation>
        <location evidence="1">Nucleus</location>
    </subcellularLocation>
</comment>
<evidence type="ECO:0000313" key="10">
    <source>
        <dbReference type="Proteomes" id="UP000663842"/>
    </source>
</evidence>
<accession>A0A819WVV5</accession>
<reference evidence="9" key="1">
    <citation type="submission" date="2021-02" db="EMBL/GenBank/DDBJ databases">
        <authorList>
            <person name="Nowell W R."/>
        </authorList>
    </citation>
    <scope>NUCLEOTIDE SEQUENCE</scope>
</reference>
<evidence type="ECO:0000256" key="6">
    <source>
        <dbReference type="SAM" id="MobiDB-lite"/>
    </source>
</evidence>
<comment type="caution">
    <text evidence="9">The sequence shown here is derived from an EMBL/GenBank/DDBJ whole genome shotgun (WGS) entry which is preliminary data.</text>
</comment>
<dbReference type="Pfam" id="PF02854">
    <property type="entry name" value="MIF4G"/>
    <property type="match status" value="1"/>
</dbReference>
<dbReference type="InterPro" id="IPR050781">
    <property type="entry name" value="CWC22_splicing_factor"/>
</dbReference>
<evidence type="ECO:0000256" key="4">
    <source>
        <dbReference type="ARBA" id="ARBA00023187"/>
    </source>
</evidence>
<dbReference type="SUPFAM" id="SSF48371">
    <property type="entry name" value="ARM repeat"/>
    <property type="match status" value="1"/>
</dbReference>
<dbReference type="InterPro" id="IPR003890">
    <property type="entry name" value="MIF4G-like_typ-3"/>
</dbReference>
<dbReference type="AlphaFoldDB" id="A0A819WVV5"/>
<dbReference type="PANTHER" id="PTHR18034:SF3">
    <property type="entry name" value="PRE-MRNA-SPLICING FACTOR CWC22 HOMOLOG"/>
    <property type="match status" value="1"/>
</dbReference>
<dbReference type="Gene3D" id="1.25.40.180">
    <property type="match status" value="1"/>
</dbReference>
<feature type="domain" description="MI" evidence="7">
    <location>
        <begin position="391"/>
        <end position="510"/>
    </location>
</feature>
<dbReference type="SMART" id="SM00543">
    <property type="entry name" value="MIF4G"/>
    <property type="match status" value="1"/>
</dbReference>
<dbReference type="EMBL" id="CAJOBF010004205">
    <property type="protein sequence ID" value="CAF4128426.1"/>
    <property type="molecule type" value="Genomic_DNA"/>
</dbReference>
<dbReference type="InterPro" id="IPR003891">
    <property type="entry name" value="Initiation_fac_eIF4g_MI"/>
</dbReference>
<keyword evidence="4" id="KW-0508">mRNA splicing</keyword>
<dbReference type="Proteomes" id="UP000663887">
    <property type="component" value="Unassembled WGS sequence"/>
</dbReference>
<dbReference type="GO" id="GO:0071013">
    <property type="term" value="C:catalytic step 2 spliceosome"/>
    <property type="evidence" value="ECO:0007669"/>
    <property type="project" value="TreeGrafter"/>
</dbReference>
<evidence type="ECO:0000313" key="9">
    <source>
        <dbReference type="EMBL" id="CAF4128426.1"/>
    </source>
</evidence>
<dbReference type="Pfam" id="PF02847">
    <property type="entry name" value="MA3"/>
    <property type="match status" value="1"/>
</dbReference>